<dbReference type="OrthoDB" id="5432325at2"/>
<accession>A0A4S3K3Y4</accession>
<dbReference type="AlphaFoldDB" id="A0A4S3K3Y4"/>
<evidence type="ECO:0000256" key="1">
    <source>
        <dbReference type="SAM" id="MobiDB-lite"/>
    </source>
</evidence>
<reference evidence="4 5" key="1">
    <citation type="submission" date="2019-03" db="EMBL/GenBank/DDBJ databases">
        <title>Genomic Encyclopedia of Type Strains, Phase IV (KMG-IV): sequencing the most valuable type-strain genomes for metagenomic binning, comparative biology and taxonomic classification.</title>
        <authorList>
            <person name="Goeker M."/>
        </authorList>
    </citation>
    <scope>NUCLEOTIDE SEQUENCE [LARGE SCALE GENOMIC DNA]</scope>
    <source>
        <strain evidence="4 5">DSM 26377</strain>
    </source>
</reference>
<keyword evidence="2" id="KW-1133">Transmembrane helix</keyword>
<dbReference type="Proteomes" id="UP000295341">
    <property type="component" value="Unassembled WGS sequence"/>
</dbReference>
<organism evidence="4 5">
    <name type="scientific">Panacagrimonas perspica</name>
    <dbReference type="NCBI Taxonomy" id="381431"/>
    <lineage>
        <taxon>Bacteria</taxon>
        <taxon>Pseudomonadati</taxon>
        <taxon>Pseudomonadota</taxon>
        <taxon>Gammaproteobacteria</taxon>
        <taxon>Nevskiales</taxon>
        <taxon>Nevskiaceae</taxon>
        <taxon>Panacagrimonas</taxon>
    </lineage>
</organism>
<gene>
    <name evidence="4" type="ORF">DFR24_4319</name>
</gene>
<keyword evidence="2" id="KW-0472">Membrane</keyword>
<dbReference type="EMBL" id="SOBT01000011">
    <property type="protein sequence ID" value="TDU25874.1"/>
    <property type="molecule type" value="Genomic_DNA"/>
</dbReference>
<name>A0A4S3K3Y4_9GAMM</name>
<comment type="caution">
    <text evidence="4">The sequence shown here is derived from an EMBL/GenBank/DDBJ whole genome shotgun (WGS) entry which is preliminary data.</text>
</comment>
<dbReference type="Pfam" id="PF16537">
    <property type="entry name" value="T2SSB"/>
    <property type="match status" value="1"/>
</dbReference>
<keyword evidence="5" id="KW-1185">Reference proteome</keyword>
<evidence type="ECO:0000313" key="4">
    <source>
        <dbReference type="EMBL" id="TDU25874.1"/>
    </source>
</evidence>
<sequence>MSYILDALRKAERDRNLGRTPSLGDVTSPSARAPVSSGPSRRVLALIGLVLGMLALAILLWPPAPEVATPPPVIAAAPPAAAPVPAPAAPPPEETVVAAQNFPEEPAADPTVGADVAAESIDDLMDDAGAEAPLDANELPPDPGVAVAAKPPAVTRTPAVPAEPAPKPAVVAEAPAPESEAVPSDGIPLLRDMPSDYRGAFPELRVDVHVYDDDPERRWTLINGKKAVEGSTLPEGPTISEIRPDGIVFDFRGQASLFPLGR</sequence>
<feature type="domain" description="Type II secretion system protein GspB C-terminal" evidence="3">
    <location>
        <begin position="202"/>
        <end position="255"/>
    </location>
</feature>
<keyword evidence="2" id="KW-0812">Transmembrane</keyword>
<dbReference type="RefSeq" id="WP_133883452.1">
    <property type="nucleotide sequence ID" value="NZ_MWIN01000013.1"/>
</dbReference>
<dbReference type="GO" id="GO:0015627">
    <property type="term" value="C:type II protein secretion system complex"/>
    <property type="evidence" value="ECO:0007669"/>
    <property type="project" value="InterPro"/>
</dbReference>
<feature type="region of interest" description="Disordered" evidence="1">
    <location>
        <begin position="15"/>
        <end position="37"/>
    </location>
</feature>
<dbReference type="InterPro" id="IPR032389">
    <property type="entry name" value="GspB_C"/>
</dbReference>
<protein>
    <submittedName>
        <fullName evidence="4">General secretion pathway protein B</fullName>
    </submittedName>
</protein>
<evidence type="ECO:0000256" key="2">
    <source>
        <dbReference type="SAM" id="Phobius"/>
    </source>
</evidence>
<evidence type="ECO:0000259" key="3">
    <source>
        <dbReference type="Pfam" id="PF16537"/>
    </source>
</evidence>
<proteinExistence type="predicted"/>
<evidence type="ECO:0000313" key="5">
    <source>
        <dbReference type="Proteomes" id="UP000295341"/>
    </source>
</evidence>
<feature type="transmembrane region" description="Helical" evidence="2">
    <location>
        <begin position="43"/>
        <end position="61"/>
    </location>
</feature>